<proteinExistence type="predicted"/>
<dbReference type="Proteomes" id="UP000267821">
    <property type="component" value="Unassembled WGS sequence"/>
</dbReference>
<feature type="signal peptide" evidence="1">
    <location>
        <begin position="1"/>
        <end position="19"/>
    </location>
</feature>
<gene>
    <name evidence="2" type="ORF">L211DRAFT_846499</name>
</gene>
<dbReference type="InParanoid" id="A0A3N4LVM8"/>
<evidence type="ECO:0000313" key="2">
    <source>
        <dbReference type="EMBL" id="RPB26937.1"/>
    </source>
</evidence>
<sequence length="151" mass="15926">MLIHLLRMLIHIVLNSVELSPLAEFWLSFAQTCCSVRNFRAGLTGPGGQSYGLGCLTTLAGPSSRCLVRPACLVGPVHPACLVGPSIQADQADQADQAVYNLLLWLWDDSGQSSAELNPVLTGLGLLDGRTGRPAANNASGTAIMGWGLLR</sequence>
<keyword evidence="3" id="KW-1185">Reference proteome</keyword>
<accession>A0A3N4LVM8</accession>
<feature type="chain" id="PRO_5018068690" evidence="1">
    <location>
        <begin position="20"/>
        <end position="151"/>
    </location>
</feature>
<dbReference type="EMBL" id="ML121532">
    <property type="protein sequence ID" value="RPB26937.1"/>
    <property type="molecule type" value="Genomic_DNA"/>
</dbReference>
<evidence type="ECO:0000313" key="3">
    <source>
        <dbReference type="Proteomes" id="UP000267821"/>
    </source>
</evidence>
<protein>
    <submittedName>
        <fullName evidence="2">Uncharacterized protein</fullName>
    </submittedName>
</protein>
<evidence type="ECO:0000256" key="1">
    <source>
        <dbReference type="SAM" id="SignalP"/>
    </source>
</evidence>
<name>A0A3N4LVM8_9PEZI</name>
<dbReference type="AlphaFoldDB" id="A0A3N4LVM8"/>
<reference evidence="2 3" key="1">
    <citation type="journal article" date="2018" name="Nat. Ecol. Evol.">
        <title>Pezizomycetes genomes reveal the molecular basis of ectomycorrhizal truffle lifestyle.</title>
        <authorList>
            <person name="Murat C."/>
            <person name="Payen T."/>
            <person name="Noel B."/>
            <person name="Kuo A."/>
            <person name="Morin E."/>
            <person name="Chen J."/>
            <person name="Kohler A."/>
            <person name="Krizsan K."/>
            <person name="Balestrini R."/>
            <person name="Da Silva C."/>
            <person name="Montanini B."/>
            <person name="Hainaut M."/>
            <person name="Levati E."/>
            <person name="Barry K.W."/>
            <person name="Belfiori B."/>
            <person name="Cichocki N."/>
            <person name="Clum A."/>
            <person name="Dockter R.B."/>
            <person name="Fauchery L."/>
            <person name="Guy J."/>
            <person name="Iotti M."/>
            <person name="Le Tacon F."/>
            <person name="Lindquist E.A."/>
            <person name="Lipzen A."/>
            <person name="Malagnac F."/>
            <person name="Mello A."/>
            <person name="Molinier V."/>
            <person name="Miyauchi S."/>
            <person name="Poulain J."/>
            <person name="Riccioni C."/>
            <person name="Rubini A."/>
            <person name="Sitrit Y."/>
            <person name="Splivallo R."/>
            <person name="Traeger S."/>
            <person name="Wang M."/>
            <person name="Zifcakova L."/>
            <person name="Wipf D."/>
            <person name="Zambonelli A."/>
            <person name="Paolocci F."/>
            <person name="Nowrousian M."/>
            <person name="Ottonello S."/>
            <person name="Baldrian P."/>
            <person name="Spatafora J.W."/>
            <person name="Henrissat B."/>
            <person name="Nagy L.G."/>
            <person name="Aury J.M."/>
            <person name="Wincker P."/>
            <person name="Grigoriev I.V."/>
            <person name="Bonfante P."/>
            <person name="Martin F.M."/>
        </authorList>
    </citation>
    <scope>NUCLEOTIDE SEQUENCE [LARGE SCALE GENOMIC DNA]</scope>
    <source>
        <strain evidence="2 3">ATCC MYA-4762</strain>
    </source>
</reference>
<keyword evidence="1" id="KW-0732">Signal</keyword>
<organism evidence="2 3">
    <name type="scientific">Terfezia boudieri ATCC MYA-4762</name>
    <dbReference type="NCBI Taxonomy" id="1051890"/>
    <lineage>
        <taxon>Eukaryota</taxon>
        <taxon>Fungi</taxon>
        <taxon>Dikarya</taxon>
        <taxon>Ascomycota</taxon>
        <taxon>Pezizomycotina</taxon>
        <taxon>Pezizomycetes</taxon>
        <taxon>Pezizales</taxon>
        <taxon>Pezizaceae</taxon>
        <taxon>Terfezia</taxon>
    </lineage>
</organism>